<feature type="region of interest" description="Disordered" evidence="1">
    <location>
        <begin position="506"/>
        <end position="528"/>
    </location>
</feature>
<evidence type="ECO:0000256" key="1">
    <source>
        <dbReference type="SAM" id="MobiDB-lite"/>
    </source>
</evidence>
<reference evidence="3 4" key="1">
    <citation type="journal article" date="2018" name="Mycol. Prog.">
        <title>Coniella lustricola, a new species from submerged detritus.</title>
        <authorList>
            <person name="Raudabaugh D.B."/>
            <person name="Iturriaga T."/>
            <person name="Carver A."/>
            <person name="Mondo S."/>
            <person name="Pangilinan J."/>
            <person name="Lipzen A."/>
            <person name="He G."/>
            <person name="Amirebrahimi M."/>
            <person name="Grigoriev I.V."/>
            <person name="Miller A.N."/>
        </authorList>
    </citation>
    <scope>NUCLEOTIDE SEQUENCE [LARGE SCALE GENOMIC DNA]</scope>
    <source>
        <strain evidence="3 4">B22-T-1</strain>
    </source>
</reference>
<protein>
    <submittedName>
        <fullName evidence="3">PLC-like phosphodiesterase</fullName>
    </submittedName>
</protein>
<evidence type="ECO:0000259" key="2">
    <source>
        <dbReference type="Pfam" id="PF00388"/>
    </source>
</evidence>
<dbReference type="InParanoid" id="A0A2T2ZWQ4"/>
<dbReference type="OrthoDB" id="1046782at2759"/>
<dbReference type="SUPFAM" id="SSF89372">
    <property type="entry name" value="Fucose-specific lectin"/>
    <property type="match status" value="1"/>
</dbReference>
<sequence>MQSSTSSPWIAQGPTEEGFLLLADQGKDAVRATKAPPALAVHRGQLWTVWEDDADNALYYAATTPDSHGQEFGPRLTFPLDDFLPGAASPGGAIPALANLNGVLHAVIVSAHTGAMVHYLYDADEATAWVRQEGLPADCIAGAKTRDPALVAFHNKLFLAYVDADGHLAHAVFDMHSAAWSAPSHVSPTGSAPAPAPSEEAAAAVATASHAVFQGAPALFVLNGALHLLCQSAGRDSAGDMVGFRYDYTETGWAWSPTDDVSEGKAAKGVSAASYGRSAWLGFVEHDSVFVAAHVDGAACARSNVPFVRTQYLSIAQQLALGIRFLDLRLRAHADGRLYCYHGGMPIGLPHGLSFDDVMQQVFAFIGPRKDRPATETVLVSINNDDKSQAQKDNPHVFYQAVQDAIARTPVYELGGEQRWHTAPVTARLGEVRGKAVLLRRYDGDPAVEPTERIGLDLAQWLDDNPDFTITTPTGVRVHLQDKWKYATRCELNDLVASKQDHVRKMMARAAGSERPETDDDNDNDNDDVDSDQTWFINFCSAVGDPVEHGEVAEAKWIAVGAHSDLHFFGKWVEGMNVRTRDYLRTLAGAKGKKRLGVVNLDYPELPEDSDLVARLIESNF</sequence>
<dbReference type="SUPFAM" id="SSF51695">
    <property type="entry name" value="PLC-like phosphodiesterases"/>
    <property type="match status" value="1"/>
</dbReference>
<evidence type="ECO:0000313" key="4">
    <source>
        <dbReference type="Proteomes" id="UP000241462"/>
    </source>
</evidence>
<dbReference type="EMBL" id="KZ678601">
    <property type="protein sequence ID" value="PSR78542.1"/>
    <property type="molecule type" value="Genomic_DNA"/>
</dbReference>
<dbReference type="Gene3D" id="3.20.20.190">
    <property type="entry name" value="Phosphatidylinositol (PI) phosphodiesterase"/>
    <property type="match status" value="1"/>
</dbReference>
<dbReference type="GO" id="GO:0006629">
    <property type="term" value="P:lipid metabolic process"/>
    <property type="evidence" value="ECO:0007669"/>
    <property type="project" value="InterPro"/>
</dbReference>
<name>A0A2T2ZWQ4_9PEZI</name>
<dbReference type="GO" id="GO:0008081">
    <property type="term" value="F:phosphoric diester hydrolase activity"/>
    <property type="evidence" value="ECO:0007669"/>
    <property type="project" value="InterPro"/>
</dbReference>
<feature type="compositionally biased region" description="Acidic residues" evidence="1">
    <location>
        <begin position="517"/>
        <end position="528"/>
    </location>
</feature>
<dbReference type="PANTHER" id="PTHR13593">
    <property type="match status" value="1"/>
</dbReference>
<dbReference type="PROSITE" id="PS50007">
    <property type="entry name" value="PIPLC_X_DOMAIN"/>
    <property type="match status" value="1"/>
</dbReference>
<dbReference type="InterPro" id="IPR017946">
    <property type="entry name" value="PLC-like_Pdiesterase_TIM-brl"/>
</dbReference>
<dbReference type="InterPro" id="IPR051057">
    <property type="entry name" value="PI-PLC_domain"/>
</dbReference>
<keyword evidence="4" id="KW-1185">Reference proteome</keyword>
<dbReference type="AlphaFoldDB" id="A0A2T2ZWQ4"/>
<dbReference type="Pfam" id="PF00388">
    <property type="entry name" value="PI-PLC-X"/>
    <property type="match status" value="1"/>
</dbReference>
<dbReference type="PANTHER" id="PTHR13593:SF148">
    <property type="entry name" value="PHOSPHATIDYLINOSITOL-SPECIFIC PHOSPHOLIPASE C X DOMAIN-CONTAINING PROTEIN"/>
    <property type="match status" value="1"/>
</dbReference>
<gene>
    <name evidence="3" type="ORF">BD289DRAFT_376514</name>
</gene>
<dbReference type="InterPro" id="IPR000909">
    <property type="entry name" value="PLipase_C_PInositol-sp_X_dom"/>
</dbReference>
<dbReference type="Proteomes" id="UP000241462">
    <property type="component" value="Unassembled WGS sequence"/>
</dbReference>
<proteinExistence type="predicted"/>
<organism evidence="3 4">
    <name type="scientific">Coniella lustricola</name>
    <dbReference type="NCBI Taxonomy" id="2025994"/>
    <lineage>
        <taxon>Eukaryota</taxon>
        <taxon>Fungi</taxon>
        <taxon>Dikarya</taxon>
        <taxon>Ascomycota</taxon>
        <taxon>Pezizomycotina</taxon>
        <taxon>Sordariomycetes</taxon>
        <taxon>Sordariomycetidae</taxon>
        <taxon>Diaporthales</taxon>
        <taxon>Schizoparmaceae</taxon>
        <taxon>Coniella</taxon>
    </lineage>
</organism>
<feature type="domain" description="Phosphatidylinositol-specific phospholipase C X" evidence="2">
    <location>
        <begin position="310"/>
        <end position="440"/>
    </location>
</feature>
<evidence type="ECO:0000313" key="3">
    <source>
        <dbReference type="EMBL" id="PSR78542.1"/>
    </source>
</evidence>
<accession>A0A2T2ZWQ4</accession>